<evidence type="ECO:0000313" key="1">
    <source>
        <dbReference type="EMBL" id="TGX80433.1"/>
    </source>
</evidence>
<evidence type="ECO:0000313" key="2">
    <source>
        <dbReference type="Proteomes" id="UP000308886"/>
    </source>
</evidence>
<keyword evidence="2" id="KW-1185">Reference proteome</keyword>
<dbReference type="EMBL" id="SRZC01000026">
    <property type="protein sequence ID" value="TGX80433.1"/>
    <property type="molecule type" value="Genomic_DNA"/>
</dbReference>
<proteinExistence type="predicted"/>
<sequence>MKFNKYIAAGLIAATATGFTSCSDDFLDEKLSSSYDTQYFETENGILALTKSLYGHIRWIGGYETQGYNQFMAGTDEFGIGTDAANEMWLTYDVRMAPSFVTLNGNTGTSAHVWDEVYYGIASANKIIASADKIANEETRNAALAQAYFLRGFNYYILTSQFGHCVIQTVPADGIIRSFDLTTEQQCWEQVISDLRQAYNLFDGEKNTLVGQPVSWTKATAAHFLAKALLFAASERCDSWNGAVKDAYLREALEAADYAIGARKLENDVIDLYGNWTGVNCDIEKSNEILMVAAQDEHFTGRTAARNPGAFFNPQFSNFANTTLGGMRGCVTGGKDFQRFRPTEYTISVFDNVNDARLWKSFATVYGTAVEYTDKDKDGNVLGAHTGAVHIGDPSVVFILNKKDEHAFDKFKFGAYRYQTDVNFADEEGRLPEGGRKQTRTGDATFSGKPGQHILNAWIQYQNGQYVGDKFGDVKNGAYTEGNSNMFPGIIKHTCGYLNAFAGDNGSRDLILARLGETYLVRAEIKLRLNDYNGAKSDIDVLRKRGAWHKDENRSYFVDGCHAAAASTSHVTGKEANVKANDGWNLGMNTYYLSNPGLQVSKASTEAEMTNWTWDRLPAEDEAILAKIGATSKFDRALNFILNEHTRELVGEFVRWEHMARTKTIHTRCKALNPDILFFDASKHYYRPIPQTFIDQLQHADGTNLTEAEKKAWQNPGY</sequence>
<gene>
    <name evidence="1" type="ORF">E5358_12925</name>
</gene>
<organism evidence="1 2">
    <name type="scientific">Palleniella muris</name>
    <dbReference type="NCBI Taxonomy" id="3038145"/>
    <lineage>
        <taxon>Bacteria</taxon>
        <taxon>Pseudomonadati</taxon>
        <taxon>Bacteroidota</taxon>
        <taxon>Bacteroidia</taxon>
        <taxon>Bacteroidales</taxon>
        <taxon>Prevotellaceae</taxon>
        <taxon>Palleniella</taxon>
    </lineage>
</organism>
<name>A0AC61QMA6_9BACT</name>
<reference evidence="1" key="1">
    <citation type="submission" date="2019-04" db="EMBL/GenBank/DDBJ databases">
        <title>Microbes associate with the intestines of laboratory mice.</title>
        <authorList>
            <person name="Navarre W."/>
            <person name="Wong E."/>
            <person name="Huang K."/>
            <person name="Tropini C."/>
            <person name="Ng K."/>
            <person name="Yu B."/>
        </authorList>
    </citation>
    <scope>NUCLEOTIDE SEQUENCE</scope>
    <source>
        <strain evidence="1">NM73_A23</strain>
    </source>
</reference>
<dbReference type="Proteomes" id="UP000308886">
    <property type="component" value="Unassembled WGS sequence"/>
</dbReference>
<accession>A0AC61QMA6</accession>
<comment type="caution">
    <text evidence="1">The sequence shown here is derived from an EMBL/GenBank/DDBJ whole genome shotgun (WGS) entry which is preliminary data.</text>
</comment>
<protein>
    <submittedName>
        <fullName evidence="1">RagB/SusD family nutrient uptake outer membrane protein</fullName>
    </submittedName>
</protein>